<keyword evidence="6 11" id="KW-0418">Kinase</keyword>
<dbReference type="GO" id="GO:0000155">
    <property type="term" value="F:phosphorelay sensor kinase activity"/>
    <property type="evidence" value="ECO:0007669"/>
    <property type="project" value="InterPro"/>
</dbReference>
<dbReference type="Gene3D" id="3.30.565.10">
    <property type="entry name" value="Histidine kinase-like ATPase, C-terminal domain"/>
    <property type="match status" value="1"/>
</dbReference>
<dbReference type="InterPro" id="IPR036890">
    <property type="entry name" value="HATPase_C_sf"/>
</dbReference>
<feature type="domain" description="Histidine kinase/HSP90-like ATPase" evidence="10">
    <location>
        <begin position="297"/>
        <end position="391"/>
    </location>
</feature>
<evidence type="ECO:0000256" key="5">
    <source>
        <dbReference type="ARBA" id="ARBA00022741"/>
    </source>
</evidence>
<evidence type="ECO:0000256" key="6">
    <source>
        <dbReference type="ARBA" id="ARBA00022777"/>
    </source>
</evidence>
<keyword evidence="5" id="KW-0547">Nucleotide-binding</keyword>
<feature type="transmembrane region" description="Helical" evidence="9">
    <location>
        <begin position="21"/>
        <end position="49"/>
    </location>
</feature>
<dbReference type="InterPro" id="IPR003594">
    <property type="entry name" value="HATPase_dom"/>
</dbReference>
<feature type="transmembrane region" description="Helical" evidence="9">
    <location>
        <begin position="83"/>
        <end position="109"/>
    </location>
</feature>
<dbReference type="Proteomes" id="UP000008366">
    <property type="component" value="Unassembled WGS sequence"/>
</dbReference>
<keyword evidence="7" id="KW-0067">ATP-binding</keyword>
<keyword evidence="12" id="KW-1185">Reference proteome</keyword>
<organism evidence="11 12">
    <name type="scientific">Kineosphaera limosa NBRC 100340</name>
    <dbReference type="NCBI Taxonomy" id="1184609"/>
    <lineage>
        <taxon>Bacteria</taxon>
        <taxon>Bacillati</taxon>
        <taxon>Actinomycetota</taxon>
        <taxon>Actinomycetes</taxon>
        <taxon>Micrococcales</taxon>
        <taxon>Dermatophilaceae</taxon>
        <taxon>Kineosphaera</taxon>
    </lineage>
</organism>
<dbReference type="SUPFAM" id="SSF55874">
    <property type="entry name" value="ATPase domain of HSP90 chaperone/DNA topoisomerase II/histidine kinase"/>
    <property type="match status" value="1"/>
</dbReference>
<dbReference type="Pfam" id="PF07730">
    <property type="entry name" value="HisKA_3"/>
    <property type="match status" value="1"/>
</dbReference>
<evidence type="ECO:0000256" key="9">
    <source>
        <dbReference type="SAM" id="Phobius"/>
    </source>
</evidence>
<dbReference type="RefSeq" id="WP_006593056.1">
    <property type="nucleotide sequence ID" value="NZ_BAHD01000040.1"/>
</dbReference>
<dbReference type="PANTHER" id="PTHR24421:SF10">
    <property type="entry name" value="NITRATE_NITRITE SENSOR PROTEIN NARQ"/>
    <property type="match status" value="1"/>
</dbReference>
<sequence>MDPGLLRRPWRLLVTRWPWLCLAYLLAHLLGGLITWITISTVILFPLWARGWARVERRLVQCAGREALQEPAPHGGGVSWREIALALVTASLTPIGMLGAGALAVWVASTLLSPVSGAQRFTLAQVAASVGQPVAVALGLLSAPLVLWGLCAAAVANAWLSARLLSPRVEELEAQVQALAAAAVRTQDELLLERRLLQQQLHDGAQLQISVAGVRLGVLEYDLESAVGDQDRPQVLATLAQVRESLDGAVDAIRDAAQGLSPPLLRERGLGPALRALVRDLPLPVTVRAELPRAGEALEADLYFIAAEAVTNTVKHARATRATIDLRADERQVTLTITDDGAGGAKPTGAGLLGIGTRAARWGGSVALHSPTGAAPPDTGTQITVRIPWKEAP</sequence>
<accession>K6XCI2</accession>
<evidence type="ECO:0000256" key="3">
    <source>
        <dbReference type="ARBA" id="ARBA00022553"/>
    </source>
</evidence>
<keyword evidence="9" id="KW-0812">Transmembrane</keyword>
<dbReference type="STRING" id="1184609.KILIM_040_00330"/>
<proteinExistence type="predicted"/>
<dbReference type="InterPro" id="IPR011712">
    <property type="entry name" value="Sig_transdc_His_kin_sub3_dim/P"/>
</dbReference>
<reference evidence="11 12" key="1">
    <citation type="submission" date="2012-08" db="EMBL/GenBank/DDBJ databases">
        <title>Whole genome shotgun sequence of Kineosphaera limosa NBRC 100340.</title>
        <authorList>
            <person name="Yoshida I."/>
            <person name="Isaki S."/>
            <person name="Hosoyama A."/>
            <person name="Tsuchikane K."/>
            <person name="Katsumata H."/>
            <person name="Ando Y."/>
            <person name="Ohji S."/>
            <person name="Hamada M."/>
            <person name="Tamura T."/>
            <person name="Yamazoe A."/>
            <person name="Yamazaki S."/>
            <person name="Fujita N."/>
        </authorList>
    </citation>
    <scope>NUCLEOTIDE SEQUENCE [LARGE SCALE GENOMIC DNA]</scope>
    <source>
        <strain evidence="11 12">NBRC 100340</strain>
    </source>
</reference>
<comment type="caution">
    <text evidence="11">The sequence shown here is derived from an EMBL/GenBank/DDBJ whole genome shotgun (WGS) entry which is preliminary data.</text>
</comment>
<dbReference type="OrthoDB" id="5242012at2"/>
<keyword evidence="9" id="KW-1133">Transmembrane helix</keyword>
<dbReference type="CDD" id="cd16917">
    <property type="entry name" value="HATPase_UhpB-NarQ-NarX-like"/>
    <property type="match status" value="1"/>
</dbReference>
<name>K6XCI2_9MICO</name>
<dbReference type="eggNOG" id="COG4585">
    <property type="taxonomic scope" value="Bacteria"/>
</dbReference>
<evidence type="ECO:0000256" key="2">
    <source>
        <dbReference type="ARBA" id="ARBA00012438"/>
    </source>
</evidence>
<evidence type="ECO:0000256" key="8">
    <source>
        <dbReference type="ARBA" id="ARBA00023012"/>
    </source>
</evidence>
<evidence type="ECO:0000313" key="12">
    <source>
        <dbReference type="Proteomes" id="UP000008366"/>
    </source>
</evidence>
<dbReference type="Pfam" id="PF02518">
    <property type="entry name" value="HATPase_c"/>
    <property type="match status" value="1"/>
</dbReference>
<evidence type="ECO:0000256" key="4">
    <source>
        <dbReference type="ARBA" id="ARBA00022679"/>
    </source>
</evidence>
<dbReference type="InterPro" id="IPR050482">
    <property type="entry name" value="Sensor_HK_TwoCompSys"/>
</dbReference>
<protein>
    <recommendedName>
        <fullName evidence="2">histidine kinase</fullName>
        <ecNumber evidence="2">2.7.13.3</ecNumber>
    </recommendedName>
</protein>
<dbReference type="PANTHER" id="PTHR24421">
    <property type="entry name" value="NITRATE/NITRITE SENSOR PROTEIN NARX-RELATED"/>
    <property type="match status" value="1"/>
</dbReference>
<dbReference type="GO" id="GO:0046983">
    <property type="term" value="F:protein dimerization activity"/>
    <property type="evidence" value="ECO:0007669"/>
    <property type="project" value="InterPro"/>
</dbReference>
<dbReference type="GO" id="GO:0016020">
    <property type="term" value="C:membrane"/>
    <property type="evidence" value="ECO:0007669"/>
    <property type="project" value="InterPro"/>
</dbReference>
<dbReference type="EC" id="2.7.13.3" evidence="2"/>
<comment type="catalytic activity">
    <reaction evidence="1">
        <text>ATP + protein L-histidine = ADP + protein N-phospho-L-histidine.</text>
        <dbReference type="EC" id="2.7.13.3"/>
    </reaction>
</comment>
<feature type="transmembrane region" description="Helical" evidence="9">
    <location>
        <begin position="146"/>
        <end position="165"/>
    </location>
</feature>
<dbReference type="EMBL" id="BAHD01000040">
    <property type="protein sequence ID" value="GAB96524.1"/>
    <property type="molecule type" value="Genomic_DNA"/>
</dbReference>
<gene>
    <name evidence="11" type="ORF">KILIM_040_00330</name>
</gene>
<dbReference type="AlphaFoldDB" id="K6XCI2"/>
<keyword evidence="3" id="KW-0597">Phosphoprotein</keyword>
<keyword evidence="8" id="KW-0902">Two-component regulatory system</keyword>
<evidence type="ECO:0000313" key="11">
    <source>
        <dbReference type="EMBL" id="GAB96524.1"/>
    </source>
</evidence>
<keyword evidence="9" id="KW-0472">Membrane</keyword>
<dbReference type="SMART" id="SM00387">
    <property type="entry name" value="HATPase_c"/>
    <property type="match status" value="1"/>
</dbReference>
<dbReference type="GO" id="GO:0005524">
    <property type="term" value="F:ATP binding"/>
    <property type="evidence" value="ECO:0007669"/>
    <property type="project" value="UniProtKB-KW"/>
</dbReference>
<evidence type="ECO:0000256" key="1">
    <source>
        <dbReference type="ARBA" id="ARBA00000085"/>
    </source>
</evidence>
<evidence type="ECO:0000259" key="10">
    <source>
        <dbReference type="SMART" id="SM00387"/>
    </source>
</evidence>
<keyword evidence="4" id="KW-0808">Transferase</keyword>
<evidence type="ECO:0000256" key="7">
    <source>
        <dbReference type="ARBA" id="ARBA00022840"/>
    </source>
</evidence>